<feature type="transmembrane region" description="Helical" evidence="6">
    <location>
        <begin position="109"/>
        <end position="131"/>
    </location>
</feature>
<keyword evidence="4 6" id="KW-0472">Membrane</keyword>
<evidence type="ECO:0000256" key="2">
    <source>
        <dbReference type="ARBA" id="ARBA00022692"/>
    </source>
</evidence>
<feature type="transmembrane region" description="Helical" evidence="6">
    <location>
        <begin position="256"/>
        <end position="276"/>
    </location>
</feature>
<comment type="caution">
    <text evidence="8">The sequence shown here is derived from an EMBL/GenBank/DDBJ whole genome shotgun (WGS) entry which is preliminary data.</text>
</comment>
<evidence type="ECO:0000256" key="5">
    <source>
        <dbReference type="SAM" id="MobiDB-lite"/>
    </source>
</evidence>
<gene>
    <name evidence="8" type="ORF">JX265_004120</name>
</gene>
<protein>
    <recommendedName>
        <fullName evidence="7">G-protein coupled receptors family 2 profile 2 domain-containing protein</fullName>
    </recommendedName>
</protein>
<reference evidence="8" key="1">
    <citation type="submission" date="2021-03" db="EMBL/GenBank/DDBJ databases">
        <title>Revisited historic fungal species revealed as producer of novel bioactive compounds through whole genome sequencing and comparative genomics.</title>
        <authorList>
            <person name="Vignolle G.A."/>
            <person name="Hochenegger N."/>
            <person name="Mach R.L."/>
            <person name="Mach-Aigner A.R."/>
            <person name="Javad Rahimi M."/>
            <person name="Salim K.A."/>
            <person name="Chan C.M."/>
            <person name="Lim L.B.L."/>
            <person name="Cai F."/>
            <person name="Druzhinina I.S."/>
            <person name="U'Ren J.M."/>
            <person name="Derntl C."/>
        </authorList>
    </citation>
    <scope>NUCLEOTIDE SEQUENCE</scope>
    <source>
        <strain evidence="8">TUCIM 5799</strain>
    </source>
</reference>
<evidence type="ECO:0000256" key="1">
    <source>
        <dbReference type="ARBA" id="ARBA00004141"/>
    </source>
</evidence>
<dbReference type="EMBL" id="JAFIMR010000007">
    <property type="protein sequence ID" value="KAI1876594.1"/>
    <property type="molecule type" value="Genomic_DNA"/>
</dbReference>
<dbReference type="GO" id="GO:0007189">
    <property type="term" value="P:adenylate cyclase-activating G protein-coupled receptor signaling pathway"/>
    <property type="evidence" value="ECO:0007669"/>
    <property type="project" value="TreeGrafter"/>
</dbReference>
<accession>A0A9Q0ASU1</accession>
<sequence length="389" mass="44006">MMTNVATLMARDFVYSTDSIGCQLQGFLVQMFMPADALWTLAMAVNVYLTFYHKYDSERLRKMEVWYFLLCYGIPFIPALTFIFVSAPGRGRMYADAALWCWIAGKWDVFRIATFYGPVWLVILATFFIYLRAGRDIYNKRRQLRYFSSSHDPEPLTMDDPFSSKTTEVMVTTEEASNGQEGIDLVTLDRDNTEAGPSQPSQGGAYSVTISSSVRRDPGSHAEFSLPVQSNVQIQEPSTARPGRQKRRANFEANNAAWSYARCAILFFTAILITWIPSSANRVYSVVHTGQASLVLELMSAIVLPLQGFWNAVIYITTSWSACKYFFSELGHRTRRPSSTQLTGDYNDRRNTAFKIPSLKGRTNYETESMTELATPTRPNSNDEPKGSM</sequence>
<comment type="subcellular location">
    <subcellularLocation>
        <location evidence="1">Membrane</location>
        <topology evidence="1">Multi-pass membrane protein</topology>
    </subcellularLocation>
</comment>
<organism evidence="8 9">
    <name type="scientific">Neoarthrinium moseri</name>
    <dbReference type="NCBI Taxonomy" id="1658444"/>
    <lineage>
        <taxon>Eukaryota</taxon>
        <taxon>Fungi</taxon>
        <taxon>Dikarya</taxon>
        <taxon>Ascomycota</taxon>
        <taxon>Pezizomycotina</taxon>
        <taxon>Sordariomycetes</taxon>
        <taxon>Xylariomycetidae</taxon>
        <taxon>Amphisphaeriales</taxon>
        <taxon>Apiosporaceae</taxon>
        <taxon>Neoarthrinium</taxon>
    </lineage>
</organism>
<evidence type="ECO:0000259" key="7">
    <source>
        <dbReference type="PROSITE" id="PS50261"/>
    </source>
</evidence>
<dbReference type="GO" id="GO:0004930">
    <property type="term" value="F:G protein-coupled receptor activity"/>
    <property type="evidence" value="ECO:0007669"/>
    <property type="project" value="TreeGrafter"/>
</dbReference>
<dbReference type="Pfam" id="PF05462">
    <property type="entry name" value="Dicty_CAR"/>
    <property type="match status" value="1"/>
</dbReference>
<feature type="compositionally biased region" description="Polar residues" evidence="5">
    <location>
        <begin position="364"/>
        <end position="380"/>
    </location>
</feature>
<evidence type="ECO:0000313" key="9">
    <source>
        <dbReference type="Proteomes" id="UP000829685"/>
    </source>
</evidence>
<evidence type="ECO:0000256" key="6">
    <source>
        <dbReference type="SAM" id="Phobius"/>
    </source>
</evidence>
<dbReference type="PANTHER" id="PTHR23112">
    <property type="entry name" value="G PROTEIN-COUPLED RECEPTOR 157-RELATED"/>
    <property type="match status" value="1"/>
</dbReference>
<keyword evidence="3 6" id="KW-1133">Transmembrane helix</keyword>
<dbReference type="Proteomes" id="UP000829685">
    <property type="component" value="Unassembled WGS sequence"/>
</dbReference>
<feature type="transmembrane region" description="Helical" evidence="6">
    <location>
        <begin position="37"/>
        <end position="53"/>
    </location>
</feature>
<name>A0A9Q0ASU1_9PEZI</name>
<dbReference type="GO" id="GO:0005886">
    <property type="term" value="C:plasma membrane"/>
    <property type="evidence" value="ECO:0007669"/>
    <property type="project" value="TreeGrafter"/>
</dbReference>
<evidence type="ECO:0000313" key="8">
    <source>
        <dbReference type="EMBL" id="KAI1876594.1"/>
    </source>
</evidence>
<dbReference type="SUPFAM" id="SSF81321">
    <property type="entry name" value="Family A G protein-coupled receptor-like"/>
    <property type="match status" value="1"/>
</dbReference>
<dbReference type="PROSITE" id="PS50261">
    <property type="entry name" value="G_PROTEIN_RECEP_F2_4"/>
    <property type="match status" value="1"/>
</dbReference>
<feature type="domain" description="G-protein coupled receptors family 2 profile 2" evidence="7">
    <location>
        <begin position="1"/>
        <end position="142"/>
    </location>
</feature>
<feature type="region of interest" description="Disordered" evidence="5">
    <location>
        <begin position="364"/>
        <end position="389"/>
    </location>
</feature>
<evidence type="ECO:0000256" key="4">
    <source>
        <dbReference type="ARBA" id="ARBA00023136"/>
    </source>
</evidence>
<evidence type="ECO:0000256" key="3">
    <source>
        <dbReference type="ARBA" id="ARBA00022989"/>
    </source>
</evidence>
<proteinExistence type="predicted"/>
<dbReference type="PANTHER" id="PTHR23112:SF22">
    <property type="entry name" value="G-PROTEIN COUPLED RECEPTOR"/>
    <property type="match status" value="1"/>
</dbReference>
<keyword evidence="9" id="KW-1185">Reference proteome</keyword>
<dbReference type="Gene3D" id="1.20.1070.10">
    <property type="entry name" value="Rhodopsin 7-helix transmembrane proteins"/>
    <property type="match status" value="1"/>
</dbReference>
<dbReference type="InterPro" id="IPR017981">
    <property type="entry name" value="GPCR_2-like_7TM"/>
</dbReference>
<feature type="transmembrane region" description="Helical" evidence="6">
    <location>
        <begin position="65"/>
        <end position="89"/>
    </location>
</feature>
<keyword evidence="2 6" id="KW-0812">Transmembrane</keyword>
<dbReference type="GO" id="GO:0007166">
    <property type="term" value="P:cell surface receptor signaling pathway"/>
    <property type="evidence" value="ECO:0007669"/>
    <property type="project" value="InterPro"/>
</dbReference>
<dbReference type="AlphaFoldDB" id="A0A9Q0ASU1"/>